<dbReference type="EMBL" id="JAHCDA010000001">
    <property type="protein sequence ID" value="MBS7810120.1"/>
    <property type="molecule type" value="Genomic_DNA"/>
</dbReference>
<dbReference type="Proteomes" id="UP000766336">
    <property type="component" value="Unassembled WGS sequence"/>
</dbReference>
<accession>A0ABS5Q8T2</accession>
<name>A0ABS5Q8T2_9PROT</name>
<evidence type="ECO:0000313" key="2">
    <source>
        <dbReference type="EMBL" id="MBS7810120.1"/>
    </source>
</evidence>
<dbReference type="RefSeq" id="WP_213668758.1">
    <property type="nucleotide sequence ID" value="NZ_JAHCDA010000001.1"/>
</dbReference>
<evidence type="ECO:0000256" key="1">
    <source>
        <dbReference type="SAM" id="MobiDB-lite"/>
    </source>
</evidence>
<dbReference type="PROSITE" id="PS51257">
    <property type="entry name" value="PROKAR_LIPOPROTEIN"/>
    <property type="match status" value="1"/>
</dbReference>
<reference evidence="2 3" key="1">
    <citation type="submission" date="2021-05" db="EMBL/GenBank/DDBJ databases">
        <title>Roseococcus sp. XZZS9, whole genome shotgun sequencing project.</title>
        <authorList>
            <person name="Zhao G."/>
            <person name="Shen L."/>
        </authorList>
    </citation>
    <scope>NUCLEOTIDE SEQUENCE [LARGE SCALE GENOMIC DNA]</scope>
    <source>
        <strain evidence="2 3">XZZS9</strain>
    </source>
</reference>
<organism evidence="2 3">
    <name type="scientific">Roseococcus pinisoli</name>
    <dbReference type="NCBI Taxonomy" id="2835040"/>
    <lineage>
        <taxon>Bacteria</taxon>
        <taxon>Pseudomonadati</taxon>
        <taxon>Pseudomonadota</taxon>
        <taxon>Alphaproteobacteria</taxon>
        <taxon>Acetobacterales</taxon>
        <taxon>Roseomonadaceae</taxon>
        <taxon>Roseococcus</taxon>
    </lineage>
</organism>
<feature type="region of interest" description="Disordered" evidence="1">
    <location>
        <begin position="217"/>
        <end position="248"/>
    </location>
</feature>
<proteinExistence type="predicted"/>
<gene>
    <name evidence="2" type="ORF">KHU32_04165</name>
</gene>
<keyword evidence="3" id="KW-1185">Reference proteome</keyword>
<evidence type="ECO:0000313" key="3">
    <source>
        <dbReference type="Proteomes" id="UP000766336"/>
    </source>
</evidence>
<feature type="compositionally biased region" description="Basic and acidic residues" evidence="1">
    <location>
        <begin position="217"/>
        <end position="234"/>
    </location>
</feature>
<sequence>MLRSGFWLLLLGLLGACALPVNTALRDWTRSAETALDRSGAAPASLAAREALATYFQALGALWDGADLSFDAARFATLAAAQPDPAVAGAIRELGRLLRAASDEKPPRWLPADNSGPTPAYEDRRLSTTIRAADPSVQLLLAALNRPAVPAAATPMPPHAATDDPALQQVQLEQEARRARRAAQEQTAQNRQAAVLTELAAGHALLAGLAGRLRQRETERELRRAEDRLRRAMADRGALQPPGAEILP</sequence>
<protein>
    <submittedName>
        <fullName evidence="2">Uncharacterized protein</fullName>
    </submittedName>
</protein>
<comment type="caution">
    <text evidence="2">The sequence shown here is derived from an EMBL/GenBank/DDBJ whole genome shotgun (WGS) entry which is preliminary data.</text>
</comment>